<feature type="transmembrane region" description="Helical" evidence="2">
    <location>
        <begin position="332"/>
        <end position="364"/>
    </location>
</feature>
<dbReference type="AlphaFoldDB" id="A0A7R9K461"/>
<feature type="compositionally biased region" description="Low complexity" evidence="1">
    <location>
        <begin position="18"/>
        <end position="30"/>
    </location>
</feature>
<reference evidence="3" key="1">
    <citation type="submission" date="2020-11" db="EMBL/GenBank/DDBJ databases">
        <authorList>
            <person name="Tran Van P."/>
        </authorList>
    </citation>
    <scope>NUCLEOTIDE SEQUENCE</scope>
</reference>
<keyword evidence="2" id="KW-0472">Membrane</keyword>
<feature type="region of interest" description="Disordered" evidence="1">
    <location>
        <begin position="18"/>
        <end position="51"/>
    </location>
</feature>
<keyword evidence="2" id="KW-0812">Transmembrane</keyword>
<gene>
    <name evidence="3" type="ORF">TGEB3V08_LOCUS8091</name>
</gene>
<sequence length="368" mass="41896">MCSSITSCLNVRLQSTASSISSSNSPSSRSMARAGCERVLTSRPDDLTRRRERGHTLGEIFRLIRETSLKTPCYSSKRPALSEDSPSLAVLAALHLTDPNINNNRGRRMACSSIEASFTWAYDSQHSPKFSHRLNFTQPVVTKMTPRDRPDRRKKYRTSGSQIQVVTTAGVTSRKHPMRLLYAVCCGRSRATPVTAPVYKLCGGMISQFRKYKFLPGYKSGLWSLSQKQLRSLAVNIEHVYLVKVQSYNICDRNFGLYSQRMKNKENTETANEYVDILKKCRNVPEPFQALSYVSEQKQAVQSERIGVMLLRGRIKEASNKMGYVDILCSQWVIWLLAPLLVTFLLPLIIVFLFYLTALILYIYKLHR</sequence>
<evidence type="ECO:0000256" key="2">
    <source>
        <dbReference type="SAM" id="Phobius"/>
    </source>
</evidence>
<accession>A0A7R9K461</accession>
<proteinExistence type="predicted"/>
<evidence type="ECO:0000256" key="1">
    <source>
        <dbReference type="SAM" id="MobiDB-lite"/>
    </source>
</evidence>
<dbReference type="EMBL" id="OE842937">
    <property type="protein sequence ID" value="CAD7601830.1"/>
    <property type="molecule type" value="Genomic_DNA"/>
</dbReference>
<protein>
    <submittedName>
        <fullName evidence="3">Uncharacterized protein</fullName>
    </submittedName>
</protein>
<keyword evidence="2" id="KW-1133">Transmembrane helix</keyword>
<name>A0A7R9K461_TIMGE</name>
<organism evidence="3">
    <name type="scientific">Timema genevievae</name>
    <name type="common">Walking stick</name>
    <dbReference type="NCBI Taxonomy" id="629358"/>
    <lineage>
        <taxon>Eukaryota</taxon>
        <taxon>Metazoa</taxon>
        <taxon>Ecdysozoa</taxon>
        <taxon>Arthropoda</taxon>
        <taxon>Hexapoda</taxon>
        <taxon>Insecta</taxon>
        <taxon>Pterygota</taxon>
        <taxon>Neoptera</taxon>
        <taxon>Polyneoptera</taxon>
        <taxon>Phasmatodea</taxon>
        <taxon>Timematodea</taxon>
        <taxon>Timematoidea</taxon>
        <taxon>Timematidae</taxon>
        <taxon>Timema</taxon>
    </lineage>
</organism>
<evidence type="ECO:0000313" key="3">
    <source>
        <dbReference type="EMBL" id="CAD7601830.1"/>
    </source>
</evidence>